<dbReference type="Proteomes" id="UP000799754">
    <property type="component" value="Unassembled WGS sequence"/>
</dbReference>
<sequence>MFDWTSERHKAPDIRVQAASRFLFITNHLLRKHTKGGIFQRLIKIDTLVTRLCDLETSEPRDTVFALISLSHDGSASNSLVPNYTKTSCEVFVDFVWYVISSSQSMDIILRPWAPRTVSVPSWILRTGASDQSRLMFQDKTLNGIHNHEIHSNPLYAASGRSSPSCRIYRHASSYALETKGFIITSVRQTRGDAVHGDVPISWGALAYREKLWSFLIGGKTLEGLPPPETWRAICETVFAEGKHYWKQGTHDIPVHLTELIDAINGSAHDESRLSKAFLASFPQTENLLPFLEGLRTCTWNRRLVEISTGNWGLAPLSTRRRDIVCILMGCSLPVVLRPKGDLFTIVGAAYMHGMSDGEAMEGLREGKFALRDFVLV</sequence>
<proteinExistence type="predicted"/>
<organism evidence="1 2">
    <name type="scientific">Macroventuria anomochaeta</name>
    <dbReference type="NCBI Taxonomy" id="301207"/>
    <lineage>
        <taxon>Eukaryota</taxon>
        <taxon>Fungi</taxon>
        <taxon>Dikarya</taxon>
        <taxon>Ascomycota</taxon>
        <taxon>Pezizomycotina</taxon>
        <taxon>Dothideomycetes</taxon>
        <taxon>Pleosporomycetidae</taxon>
        <taxon>Pleosporales</taxon>
        <taxon>Pleosporineae</taxon>
        <taxon>Didymellaceae</taxon>
        <taxon>Macroventuria</taxon>
    </lineage>
</organism>
<evidence type="ECO:0000313" key="2">
    <source>
        <dbReference type="Proteomes" id="UP000799754"/>
    </source>
</evidence>
<name>A0ACB6RR50_9PLEO</name>
<evidence type="ECO:0000313" key="1">
    <source>
        <dbReference type="EMBL" id="KAF2624288.1"/>
    </source>
</evidence>
<gene>
    <name evidence="1" type="ORF">BU25DRAFT_413549</name>
</gene>
<comment type="caution">
    <text evidence="1">The sequence shown here is derived from an EMBL/GenBank/DDBJ whole genome shotgun (WGS) entry which is preliminary data.</text>
</comment>
<reference evidence="1" key="1">
    <citation type="journal article" date="2020" name="Stud. Mycol.">
        <title>101 Dothideomycetes genomes: a test case for predicting lifestyles and emergence of pathogens.</title>
        <authorList>
            <person name="Haridas S."/>
            <person name="Albert R."/>
            <person name="Binder M."/>
            <person name="Bloem J."/>
            <person name="Labutti K."/>
            <person name="Salamov A."/>
            <person name="Andreopoulos B."/>
            <person name="Baker S."/>
            <person name="Barry K."/>
            <person name="Bills G."/>
            <person name="Bluhm B."/>
            <person name="Cannon C."/>
            <person name="Castanera R."/>
            <person name="Culley D."/>
            <person name="Daum C."/>
            <person name="Ezra D."/>
            <person name="Gonzalez J."/>
            <person name="Henrissat B."/>
            <person name="Kuo A."/>
            <person name="Liang C."/>
            <person name="Lipzen A."/>
            <person name="Lutzoni F."/>
            <person name="Magnuson J."/>
            <person name="Mondo S."/>
            <person name="Nolan M."/>
            <person name="Ohm R."/>
            <person name="Pangilinan J."/>
            <person name="Park H.-J."/>
            <person name="Ramirez L."/>
            <person name="Alfaro M."/>
            <person name="Sun H."/>
            <person name="Tritt A."/>
            <person name="Yoshinaga Y."/>
            <person name="Zwiers L.-H."/>
            <person name="Turgeon B."/>
            <person name="Goodwin S."/>
            <person name="Spatafora J."/>
            <person name="Crous P."/>
            <person name="Grigoriev I."/>
        </authorList>
    </citation>
    <scope>NUCLEOTIDE SEQUENCE</scope>
    <source>
        <strain evidence="1">CBS 525.71</strain>
    </source>
</reference>
<accession>A0ACB6RR50</accession>
<keyword evidence="2" id="KW-1185">Reference proteome</keyword>
<protein>
    <submittedName>
        <fullName evidence="1">Uncharacterized protein</fullName>
    </submittedName>
</protein>
<dbReference type="EMBL" id="MU006731">
    <property type="protein sequence ID" value="KAF2624288.1"/>
    <property type="molecule type" value="Genomic_DNA"/>
</dbReference>